<reference evidence="3 4" key="1">
    <citation type="journal article" date="2019" name="Int. J. Syst. Evol. Microbiol.">
        <title>The Global Catalogue of Microorganisms (GCM) 10K type strain sequencing project: providing services to taxonomists for standard genome sequencing and annotation.</title>
        <authorList>
            <consortium name="The Broad Institute Genomics Platform"/>
            <consortium name="The Broad Institute Genome Sequencing Center for Infectious Disease"/>
            <person name="Wu L."/>
            <person name="Ma J."/>
        </authorList>
    </citation>
    <scope>NUCLEOTIDE SEQUENCE [LARGE SCALE GENOMIC DNA]</scope>
    <source>
        <strain evidence="3 4">LMG 29247</strain>
    </source>
</reference>
<feature type="region of interest" description="Disordered" evidence="1">
    <location>
        <begin position="71"/>
        <end position="107"/>
    </location>
</feature>
<proteinExistence type="predicted"/>
<evidence type="ECO:0000313" key="3">
    <source>
        <dbReference type="EMBL" id="MFC6763660.1"/>
    </source>
</evidence>
<organism evidence="3 4">
    <name type="scientific">Natrinema soli</name>
    <dbReference type="NCBI Taxonomy" id="1930624"/>
    <lineage>
        <taxon>Archaea</taxon>
        <taxon>Methanobacteriati</taxon>
        <taxon>Methanobacteriota</taxon>
        <taxon>Stenosarchaea group</taxon>
        <taxon>Halobacteria</taxon>
        <taxon>Halobacteriales</taxon>
        <taxon>Natrialbaceae</taxon>
        <taxon>Natrinema</taxon>
    </lineage>
</organism>
<dbReference type="Proteomes" id="UP001596383">
    <property type="component" value="Unassembled WGS sequence"/>
</dbReference>
<feature type="domain" description="Halobacterial output" evidence="2">
    <location>
        <begin position="6"/>
        <end position="72"/>
    </location>
</feature>
<keyword evidence="4" id="KW-1185">Reference proteome</keyword>
<dbReference type="InterPro" id="IPR040624">
    <property type="entry name" value="HalOD1"/>
</dbReference>
<dbReference type="EMBL" id="JBHSWV010000007">
    <property type="protein sequence ID" value="MFC6763660.1"/>
    <property type="molecule type" value="Genomic_DNA"/>
</dbReference>
<evidence type="ECO:0000313" key="4">
    <source>
        <dbReference type="Proteomes" id="UP001596383"/>
    </source>
</evidence>
<evidence type="ECO:0000256" key="1">
    <source>
        <dbReference type="SAM" id="MobiDB-lite"/>
    </source>
</evidence>
<comment type="caution">
    <text evidence="3">The sequence shown here is derived from an EMBL/GenBank/DDBJ whole genome shotgun (WGS) entry which is preliminary data.</text>
</comment>
<name>A0ABD5SKS6_9EURY</name>
<accession>A0ABD5SKS6</accession>
<dbReference type="RefSeq" id="WP_273736776.1">
    <property type="nucleotide sequence ID" value="NZ_JAQIVI010000007.1"/>
</dbReference>
<feature type="compositionally biased region" description="Polar residues" evidence="1">
    <location>
        <begin position="98"/>
        <end position="107"/>
    </location>
</feature>
<evidence type="ECO:0000259" key="2">
    <source>
        <dbReference type="Pfam" id="PF18545"/>
    </source>
</evidence>
<gene>
    <name evidence="3" type="ORF">ACFQE6_00810</name>
</gene>
<protein>
    <submittedName>
        <fullName evidence="3">HalOD1 output domain-containing protein</fullName>
    </submittedName>
</protein>
<dbReference type="Pfam" id="PF18545">
    <property type="entry name" value="HalOD1"/>
    <property type="match status" value="1"/>
</dbReference>
<sequence length="107" mass="11405">MRREINDTPSNTVIDAIATVQDVDVADLEPLYNALDPDALNAVFQGDSGDTCRVTFSWEGHMITVTNNEVIVSPKGDGSSSGVPHASMSGNEICPHHPQSSDQDSAH</sequence>
<dbReference type="AlphaFoldDB" id="A0ABD5SKS6"/>